<dbReference type="AlphaFoldDB" id="A0A1A5XGC1"/>
<organism evidence="2 3">
    <name type="scientific">Paraburkholderia tropica</name>
    <dbReference type="NCBI Taxonomy" id="92647"/>
    <lineage>
        <taxon>Bacteria</taxon>
        <taxon>Pseudomonadati</taxon>
        <taxon>Pseudomonadota</taxon>
        <taxon>Betaproteobacteria</taxon>
        <taxon>Burkholderiales</taxon>
        <taxon>Burkholderiaceae</taxon>
        <taxon>Paraburkholderia</taxon>
    </lineage>
</organism>
<proteinExistence type="predicted"/>
<feature type="compositionally biased region" description="Basic and acidic residues" evidence="1">
    <location>
        <begin position="69"/>
        <end position="104"/>
    </location>
</feature>
<gene>
    <name evidence="2" type="ORF">SAMN05216550_11398</name>
</gene>
<dbReference type="OrthoDB" id="9033895at2"/>
<sequence length="104" mass="11060">MTSTLDPDNDNAGEETPPVAPGHDIESLGPGDSSDSGSDTLGAKRHEFDRDTELDNHALELGADEERSDTDRSGTGERASADGDETLRPDDDVLPDRIEGPEDI</sequence>
<protein>
    <submittedName>
        <fullName evidence="2">Uncharacterized protein</fullName>
    </submittedName>
</protein>
<evidence type="ECO:0000256" key="1">
    <source>
        <dbReference type="SAM" id="MobiDB-lite"/>
    </source>
</evidence>
<evidence type="ECO:0000313" key="2">
    <source>
        <dbReference type="EMBL" id="SEK01872.1"/>
    </source>
</evidence>
<dbReference type="RefSeq" id="WP_065059844.1">
    <property type="nucleotide sequence ID" value="NZ_CADFGN010000001.1"/>
</dbReference>
<dbReference type="Proteomes" id="UP000183529">
    <property type="component" value="Unassembled WGS sequence"/>
</dbReference>
<accession>A0A1A5XGC1</accession>
<feature type="compositionally biased region" description="Low complexity" evidence="1">
    <location>
        <begin position="27"/>
        <end position="39"/>
    </location>
</feature>
<comment type="caution">
    <text evidence="2">The sequence shown here is derived from an EMBL/GenBank/DDBJ whole genome shotgun (WGS) entry which is preliminary data.</text>
</comment>
<feature type="region of interest" description="Disordered" evidence="1">
    <location>
        <begin position="1"/>
        <end position="104"/>
    </location>
</feature>
<reference evidence="2 3" key="1">
    <citation type="submission" date="2016-10" db="EMBL/GenBank/DDBJ databases">
        <authorList>
            <person name="Varghese N."/>
            <person name="Submissions S."/>
        </authorList>
    </citation>
    <scope>NUCLEOTIDE SEQUENCE [LARGE SCALE GENOMIC DNA]</scope>
    <source>
        <strain evidence="2 3">LMG 22274</strain>
    </source>
</reference>
<evidence type="ECO:0000313" key="3">
    <source>
        <dbReference type="Proteomes" id="UP000183529"/>
    </source>
</evidence>
<feature type="compositionally biased region" description="Basic and acidic residues" evidence="1">
    <location>
        <begin position="42"/>
        <end position="58"/>
    </location>
</feature>
<dbReference type="EMBL" id="FNZM01000013">
    <property type="protein sequence ID" value="SEK01872.1"/>
    <property type="molecule type" value="Genomic_DNA"/>
</dbReference>
<name>A0A1A5XGC1_9BURK</name>